<feature type="transmembrane region" description="Helical" evidence="5">
    <location>
        <begin position="45"/>
        <end position="68"/>
    </location>
</feature>
<dbReference type="InterPro" id="IPR019109">
    <property type="entry name" value="MamF_MmsF"/>
</dbReference>
<dbReference type="RefSeq" id="WP_368497504.1">
    <property type="nucleotide sequence ID" value="NZ_CP162511.1"/>
</dbReference>
<evidence type="ECO:0000256" key="1">
    <source>
        <dbReference type="ARBA" id="ARBA00004141"/>
    </source>
</evidence>
<keyword evidence="4 5" id="KW-0472">Membrane</keyword>
<comment type="subcellular location">
    <subcellularLocation>
        <location evidence="1">Membrane</location>
        <topology evidence="1">Multi-pass membrane protein</topology>
    </subcellularLocation>
</comment>
<evidence type="ECO:0000256" key="4">
    <source>
        <dbReference type="ARBA" id="ARBA00023136"/>
    </source>
</evidence>
<accession>A0AB39BG55</accession>
<evidence type="ECO:0000256" key="2">
    <source>
        <dbReference type="ARBA" id="ARBA00022692"/>
    </source>
</evidence>
<feature type="transmembrane region" description="Helical" evidence="5">
    <location>
        <begin position="18"/>
        <end position="39"/>
    </location>
</feature>
<evidence type="ECO:0000256" key="5">
    <source>
        <dbReference type="SAM" id="Phobius"/>
    </source>
</evidence>
<reference evidence="6" key="1">
    <citation type="submission" date="2024-05" db="EMBL/GenBank/DDBJ databases">
        <title>Herbiconiux sp. A18JL235.</title>
        <authorList>
            <person name="Zhang G."/>
        </authorList>
    </citation>
    <scope>NUCLEOTIDE SEQUENCE</scope>
    <source>
        <strain evidence="6">A18JL235</strain>
    </source>
</reference>
<name>A0AB39BG55_9MICO</name>
<keyword evidence="3 5" id="KW-1133">Transmembrane helix</keyword>
<dbReference type="AlphaFoldDB" id="A0AB39BG55"/>
<protein>
    <submittedName>
        <fullName evidence="6">DUF4870 domain-containing protein</fullName>
    </submittedName>
</protein>
<evidence type="ECO:0000313" key="6">
    <source>
        <dbReference type="EMBL" id="XDI05121.1"/>
    </source>
</evidence>
<dbReference type="EMBL" id="CP162511">
    <property type="protein sequence ID" value="XDI05121.1"/>
    <property type="molecule type" value="Genomic_DNA"/>
</dbReference>
<evidence type="ECO:0000256" key="3">
    <source>
        <dbReference type="ARBA" id="ARBA00022989"/>
    </source>
</evidence>
<dbReference type="Pfam" id="PF09685">
    <property type="entry name" value="MamF_MmsF"/>
    <property type="match status" value="1"/>
</dbReference>
<keyword evidence="2 5" id="KW-0812">Transmembrane</keyword>
<proteinExistence type="predicted"/>
<organism evidence="6">
    <name type="scientific">Herbiconiux sp. A18JL235</name>
    <dbReference type="NCBI Taxonomy" id="3152363"/>
    <lineage>
        <taxon>Bacteria</taxon>
        <taxon>Bacillati</taxon>
        <taxon>Actinomycetota</taxon>
        <taxon>Actinomycetes</taxon>
        <taxon>Micrococcales</taxon>
        <taxon>Microbacteriaceae</taxon>
        <taxon>Herbiconiux</taxon>
    </lineage>
</organism>
<gene>
    <name evidence="6" type="ORF">ABFY20_17630</name>
</gene>
<sequence>MTTATPLTAQDEKTWIPLVLYTLGGVLAFVLVGFALLFLAPLVQLAGVVLAIVAGVKAGQAGTFRYPFVLRFLK</sequence>